<evidence type="ECO:0000313" key="1">
    <source>
        <dbReference type="EMBL" id="EDV24356.1"/>
    </source>
</evidence>
<dbReference type="OMA" id="YPMRILR"/>
<name>B3S0C7_TRIAD</name>
<dbReference type="eggNOG" id="KOG4380">
    <property type="taxonomic scope" value="Eukaryota"/>
</dbReference>
<dbReference type="GeneID" id="6754732"/>
<dbReference type="GO" id="GO:0072669">
    <property type="term" value="C:tRNA-splicing ligase complex"/>
    <property type="evidence" value="ECO:0000318"/>
    <property type="project" value="GO_Central"/>
</dbReference>
<gene>
    <name evidence="1" type="ORF">TRIADDRAFT_57766</name>
</gene>
<dbReference type="OrthoDB" id="514167at2759"/>
<dbReference type="KEGG" id="tad:TRIADDRAFT_57766"/>
<dbReference type="PANTHER" id="PTHR15924">
    <property type="entry name" value="CLE"/>
    <property type="match status" value="1"/>
</dbReference>
<dbReference type="EMBL" id="DS985246">
    <property type="protein sequence ID" value="EDV24356.1"/>
    <property type="molecule type" value="Genomic_DNA"/>
</dbReference>
<dbReference type="Pfam" id="PF10036">
    <property type="entry name" value="RLL"/>
    <property type="match status" value="1"/>
</dbReference>
<dbReference type="PhylomeDB" id="B3S0C7"/>
<dbReference type="Proteomes" id="UP000009022">
    <property type="component" value="Unassembled WGS sequence"/>
</dbReference>
<accession>B3S0C7</accession>
<keyword evidence="2" id="KW-1185">Reference proteome</keyword>
<dbReference type="STRING" id="10228.B3S0C7"/>
<proteinExistence type="predicted"/>
<dbReference type="GO" id="GO:0006388">
    <property type="term" value="P:tRNA splicing, via endonucleolytic cleavage and ligation"/>
    <property type="evidence" value="ECO:0000318"/>
    <property type="project" value="GO_Central"/>
</dbReference>
<dbReference type="InterPro" id="IPR019265">
    <property type="entry name" value="RTRAF"/>
</dbReference>
<dbReference type="RefSeq" id="XP_002113882.1">
    <property type="nucleotide sequence ID" value="XM_002113846.1"/>
</dbReference>
<dbReference type="HOGENOM" id="CLU_075085_0_0_1"/>
<dbReference type="GO" id="GO:0003723">
    <property type="term" value="F:RNA binding"/>
    <property type="evidence" value="ECO:0000318"/>
    <property type="project" value="GO_Central"/>
</dbReference>
<protein>
    <recommendedName>
        <fullName evidence="3">RNA transcription, translation and transport factor protein</fullName>
    </recommendedName>
</protein>
<dbReference type="CTD" id="6754732"/>
<evidence type="ECO:0008006" key="3">
    <source>
        <dbReference type="Google" id="ProtNLM"/>
    </source>
</evidence>
<dbReference type="AlphaFoldDB" id="B3S0C7"/>
<evidence type="ECO:0000313" key="2">
    <source>
        <dbReference type="Proteomes" id="UP000009022"/>
    </source>
</evidence>
<organism evidence="1 2">
    <name type="scientific">Trichoplax adhaerens</name>
    <name type="common">Trichoplax reptans</name>
    <dbReference type="NCBI Taxonomy" id="10228"/>
    <lineage>
        <taxon>Eukaryota</taxon>
        <taxon>Metazoa</taxon>
        <taxon>Placozoa</taxon>
        <taxon>Uniplacotomia</taxon>
        <taxon>Trichoplacea</taxon>
        <taxon>Trichoplacidae</taxon>
        <taxon>Trichoplax</taxon>
    </lineage>
</organism>
<dbReference type="InParanoid" id="B3S0C7"/>
<sequence>MPKLISSLSSISPDEKAFQNLVVWLEDTIIRHCKVNERDELRAIDSQTWPDHFTKYLKLLKCPVKSNQRKEITEWLLGYACRLKFQDNLQLYQSEPNITLHKIQKLEIDELLAISDDDPQLRSGIRQLAELLEMPPYQDQDQHLLMLEGIRNLIESKLSSNSLNSNQSAQEEELYRSLASTPSCVPSVKDPVVEQAAKIIQILHIAELRELQNGINAAIVAVQRLTANPKTDRSLGKVGR</sequence>
<reference evidence="1 2" key="1">
    <citation type="journal article" date="2008" name="Nature">
        <title>The Trichoplax genome and the nature of placozoans.</title>
        <authorList>
            <person name="Srivastava M."/>
            <person name="Begovic E."/>
            <person name="Chapman J."/>
            <person name="Putnam N.H."/>
            <person name="Hellsten U."/>
            <person name="Kawashima T."/>
            <person name="Kuo A."/>
            <person name="Mitros T."/>
            <person name="Salamov A."/>
            <person name="Carpenter M.L."/>
            <person name="Signorovitch A.Y."/>
            <person name="Moreno M.A."/>
            <person name="Kamm K."/>
            <person name="Grimwood J."/>
            <person name="Schmutz J."/>
            <person name="Shapiro H."/>
            <person name="Grigoriev I.V."/>
            <person name="Buss L.W."/>
            <person name="Schierwater B."/>
            <person name="Dellaporta S.L."/>
            <person name="Rokhsar D.S."/>
        </authorList>
    </citation>
    <scope>NUCLEOTIDE SEQUENCE [LARGE SCALE GENOMIC DNA]</scope>
    <source>
        <strain evidence="1 2">Grell-BS-1999</strain>
    </source>
</reference>